<dbReference type="PANTHER" id="PTHR43217:SF1">
    <property type="entry name" value="SUCCINATE SEMIALDEHYDE DEHYDROGENASE [NAD(P)+] SAD"/>
    <property type="match status" value="1"/>
</dbReference>
<dbReference type="EC" id="1.2.1.79" evidence="2"/>
<dbReference type="InterPro" id="IPR016163">
    <property type="entry name" value="Ald_DH_C"/>
</dbReference>
<dbReference type="Pfam" id="PF00171">
    <property type="entry name" value="Aldedh"/>
    <property type="match status" value="1"/>
</dbReference>
<accession>A0A3B1CET0</accession>
<organism evidence="2">
    <name type="scientific">hydrothermal vent metagenome</name>
    <dbReference type="NCBI Taxonomy" id="652676"/>
    <lineage>
        <taxon>unclassified sequences</taxon>
        <taxon>metagenomes</taxon>
        <taxon>ecological metagenomes</taxon>
    </lineage>
</organism>
<dbReference type="Gene3D" id="3.40.309.10">
    <property type="entry name" value="Aldehyde Dehydrogenase, Chain A, domain 2"/>
    <property type="match status" value="1"/>
</dbReference>
<dbReference type="InterPro" id="IPR047110">
    <property type="entry name" value="GABD/Sad-like"/>
</dbReference>
<keyword evidence="2" id="KW-0560">Oxidoreductase</keyword>
<dbReference type="GO" id="GO:0004777">
    <property type="term" value="F:succinate-semialdehyde dehydrogenase (NAD+) activity"/>
    <property type="evidence" value="ECO:0007669"/>
    <property type="project" value="UniProtKB-EC"/>
</dbReference>
<gene>
    <name evidence="2" type="ORF">MNBD_IGNAVI01-2416</name>
</gene>
<dbReference type="PANTHER" id="PTHR43217">
    <property type="entry name" value="SUCCINATE SEMIALDEHYDE DEHYDROGENASE [NAD(P)+] SAD"/>
    <property type="match status" value="1"/>
</dbReference>
<dbReference type="Gene3D" id="3.40.605.10">
    <property type="entry name" value="Aldehyde Dehydrogenase, Chain A, domain 1"/>
    <property type="match status" value="1"/>
</dbReference>
<name>A0A3B1CET0_9ZZZZ</name>
<dbReference type="SUPFAM" id="SSF53720">
    <property type="entry name" value="ALDH-like"/>
    <property type="match status" value="1"/>
</dbReference>
<reference evidence="2" key="1">
    <citation type="submission" date="2018-06" db="EMBL/GenBank/DDBJ databases">
        <authorList>
            <person name="Zhirakovskaya E."/>
        </authorList>
    </citation>
    <scope>NUCLEOTIDE SEQUENCE</scope>
</reference>
<feature type="domain" description="Aldehyde dehydrogenase" evidence="1">
    <location>
        <begin position="3"/>
        <end position="199"/>
    </location>
</feature>
<dbReference type="InterPro" id="IPR016162">
    <property type="entry name" value="Ald_DH_N"/>
</dbReference>
<feature type="non-terminal residue" evidence="2">
    <location>
        <position position="1"/>
    </location>
</feature>
<dbReference type="InterPro" id="IPR015590">
    <property type="entry name" value="Aldehyde_DH_dom"/>
</dbReference>
<dbReference type="EC" id="1.2.1.24" evidence="2"/>
<dbReference type="GO" id="GO:0036243">
    <property type="term" value="F:succinate-semialdehyde dehydrogenase (NADP+) activity"/>
    <property type="evidence" value="ECO:0007669"/>
    <property type="project" value="UniProtKB-EC"/>
</dbReference>
<proteinExistence type="predicted"/>
<protein>
    <submittedName>
        <fullName evidence="2">Succinate-semialdehyde dehydrogenase [NAD] Succinate-semialdehyde dehydrogenase [NADP+]</fullName>
        <ecNumber evidence="2">1.2.1.24</ecNumber>
        <ecNumber evidence="2">1.2.1.79</ecNumber>
    </submittedName>
</protein>
<evidence type="ECO:0000313" key="2">
    <source>
        <dbReference type="EMBL" id="VAX21180.1"/>
    </source>
</evidence>
<dbReference type="InterPro" id="IPR016161">
    <property type="entry name" value="Ald_DH/histidinol_DH"/>
</dbReference>
<evidence type="ECO:0000259" key="1">
    <source>
        <dbReference type="Pfam" id="PF00171"/>
    </source>
</evidence>
<dbReference type="AlphaFoldDB" id="A0A3B1CET0"/>
<dbReference type="EMBL" id="UOGD01000189">
    <property type="protein sequence ID" value="VAX21180.1"/>
    <property type="molecule type" value="Genomic_DNA"/>
</dbReference>
<sequence length="202" mass="22495">ARILNNGQSCIAAKRFIMVEDVADEYESKYVKRMEELIVGDPMDEKTELGPIAREDLLKELDWQVQETVRQGGKILTGGDRVNRKGAFYQPTVLSNVKKGMLAYSEELFGPVAIMIRVKDENEAIQIANDSPFGLGAAIWTKDIEKGKELAKQIESGAVFINGLVKSDPRLPFGGVKSSGYGRELSHYGIKEFVNIKSVWIK</sequence>